<accession>A0A1J1IJF9</accession>
<keyword evidence="2" id="KW-1185">Reference proteome</keyword>
<reference evidence="1 2" key="1">
    <citation type="submission" date="2015-04" db="EMBL/GenBank/DDBJ databases">
        <authorList>
            <person name="Syromyatnikov M.Y."/>
            <person name="Popov V.N."/>
        </authorList>
    </citation>
    <scope>NUCLEOTIDE SEQUENCE [LARGE SCALE GENOMIC DNA]</scope>
</reference>
<organism evidence="1 2">
    <name type="scientific">Clunio marinus</name>
    <dbReference type="NCBI Taxonomy" id="568069"/>
    <lineage>
        <taxon>Eukaryota</taxon>
        <taxon>Metazoa</taxon>
        <taxon>Ecdysozoa</taxon>
        <taxon>Arthropoda</taxon>
        <taxon>Hexapoda</taxon>
        <taxon>Insecta</taxon>
        <taxon>Pterygota</taxon>
        <taxon>Neoptera</taxon>
        <taxon>Endopterygota</taxon>
        <taxon>Diptera</taxon>
        <taxon>Nematocera</taxon>
        <taxon>Chironomoidea</taxon>
        <taxon>Chironomidae</taxon>
        <taxon>Clunio</taxon>
    </lineage>
</organism>
<dbReference type="AlphaFoldDB" id="A0A1J1IJF9"/>
<dbReference type="Proteomes" id="UP000183832">
    <property type="component" value="Unassembled WGS sequence"/>
</dbReference>
<proteinExistence type="predicted"/>
<sequence length="307" mass="34653">MACFNFTHFIINQLNLHNNKDFKINSNFIDSIEQIYSKASQHYNPFVTSSYKPQVYQLPLPGLFVQPNSYVNGANIFTSHPVTYGGQFHTQQVPFHQFTYNPIQPINPVIHTAPIASFSNSYQAPANSFYPGQQLHKFPIYHQQPQFYHVQTSFQPQNYNNQLKQFPISSSTSHRIVASKPLAFQSIIPPTQPSSTSQIEHDNHGSVSFTQISHLNEGKPSASPLIAATHPPQQVYYHQQPTPVYNGDYNKQFQYAAVPLRIAPNFYSSQGSNIPYANINRIQFSTPTAVSALIPSITTIPHKVSFP</sequence>
<name>A0A1J1IJF9_9DIPT</name>
<protein>
    <submittedName>
        <fullName evidence="1">CLUMA_CG013078, isoform A</fullName>
    </submittedName>
</protein>
<evidence type="ECO:0000313" key="2">
    <source>
        <dbReference type="Proteomes" id="UP000183832"/>
    </source>
</evidence>
<dbReference type="EMBL" id="CVRI01000052">
    <property type="protein sequence ID" value="CRK99676.1"/>
    <property type="molecule type" value="Genomic_DNA"/>
</dbReference>
<gene>
    <name evidence="1" type="ORF">CLUMA_CG013078</name>
</gene>
<evidence type="ECO:0000313" key="1">
    <source>
        <dbReference type="EMBL" id="CRK99676.1"/>
    </source>
</evidence>